<dbReference type="AlphaFoldDB" id="A0AAJ7RB51"/>
<dbReference type="GeneID" id="107264664"/>
<dbReference type="Proteomes" id="UP000694920">
    <property type="component" value="Unplaced"/>
</dbReference>
<dbReference type="KEGG" id="ccin:107264664"/>
<protein>
    <submittedName>
        <fullName evidence="3">Suppressor protein SRP40</fullName>
    </submittedName>
</protein>
<organism evidence="2 3">
    <name type="scientific">Cephus cinctus</name>
    <name type="common">Wheat stem sawfly</name>
    <dbReference type="NCBI Taxonomy" id="211228"/>
    <lineage>
        <taxon>Eukaryota</taxon>
        <taxon>Metazoa</taxon>
        <taxon>Ecdysozoa</taxon>
        <taxon>Arthropoda</taxon>
        <taxon>Hexapoda</taxon>
        <taxon>Insecta</taxon>
        <taxon>Pterygota</taxon>
        <taxon>Neoptera</taxon>
        <taxon>Endopterygota</taxon>
        <taxon>Hymenoptera</taxon>
        <taxon>Cephoidea</taxon>
        <taxon>Cephidae</taxon>
        <taxon>Cephus</taxon>
    </lineage>
</organism>
<keyword evidence="2" id="KW-1185">Reference proteome</keyword>
<name>A0AAJ7RB51_CEPCN</name>
<evidence type="ECO:0000313" key="2">
    <source>
        <dbReference type="Proteomes" id="UP000694920"/>
    </source>
</evidence>
<evidence type="ECO:0000256" key="1">
    <source>
        <dbReference type="SAM" id="MobiDB-lite"/>
    </source>
</evidence>
<proteinExistence type="predicted"/>
<sequence length="191" mass="20966">MENDTKIKLKTNLDVNIRKELYSSSISPSTSGASNSDSVSSADFTWKNNIANEKRRKKFVKKMKIIFYPLKNNGCLNIPLGEGKIDAASDNVNKSSVKISHEESSSPSVFDSPTDTSSSSDSNYSCNHSSDDSESDSTELASTSSSISKSGSCDSDYSDNETISYREHRKVKEDSCVDDQMENEKIKNATP</sequence>
<accession>A0AAJ7RB51</accession>
<feature type="region of interest" description="Disordered" evidence="1">
    <location>
        <begin position="93"/>
        <end position="191"/>
    </location>
</feature>
<feature type="compositionally biased region" description="Low complexity" evidence="1">
    <location>
        <begin position="138"/>
        <end position="155"/>
    </location>
</feature>
<feature type="compositionally biased region" description="Low complexity" evidence="1">
    <location>
        <begin position="105"/>
        <end position="128"/>
    </location>
</feature>
<reference evidence="3" key="1">
    <citation type="submission" date="2025-08" db="UniProtKB">
        <authorList>
            <consortium name="RefSeq"/>
        </authorList>
    </citation>
    <scope>IDENTIFICATION</scope>
</reference>
<evidence type="ECO:0000313" key="3">
    <source>
        <dbReference type="RefSeq" id="XP_024937705.1"/>
    </source>
</evidence>
<dbReference type="RefSeq" id="XP_024937705.1">
    <property type="nucleotide sequence ID" value="XM_025081937.1"/>
</dbReference>
<feature type="compositionally biased region" description="Basic and acidic residues" evidence="1">
    <location>
        <begin position="182"/>
        <end position="191"/>
    </location>
</feature>
<feature type="compositionally biased region" description="Basic and acidic residues" evidence="1">
    <location>
        <begin position="164"/>
        <end position="175"/>
    </location>
</feature>
<gene>
    <name evidence="3" type="primary">LOC107264664</name>
</gene>